<dbReference type="AlphaFoldDB" id="A0A4Y4CWD2"/>
<dbReference type="InterPro" id="IPR023346">
    <property type="entry name" value="Lysozyme-like_dom_sf"/>
</dbReference>
<dbReference type="EMBL" id="BJNV01000017">
    <property type="protein sequence ID" value="GEC95347.1"/>
    <property type="molecule type" value="Genomic_DNA"/>
</dbReference>
<dbReference type="InterPro" id="IPR023347">
    <property type="entry name" value="Lysozyme_dom_sf"/>
</dbReference>
<dbReference type="Gene3D" id="1.10.530.40">
    <property type="match status" value="1"/>
</dbReference>
<evidence type="ECO:0000256" key="2">
    <source>
        <dbReference type="ARBA" id="ARBA00022638"/>
    </source>
</evidence>
<dbReference type="OrthoDB" id="9180003at2"/>
<gene>
    <name evidence="4" type="ORF">ZRA01_14200</name>
</gene>
<dbReference type="GO" id="GO:0031640">
    <property type="term" value="P:killing of cells of another organism"/>
    <property type="evidence" value="ECO:0007669"/>
    <property type="project" value="UniProtKB-KW"/>
</dbReference>
<protein>
    <recommendedName>
        <fullName evidence="6">Lysozyme</fullName>
    </recommendedName>
</protein>
<sequence>MANSRVPGPIGLMGPPAAIDDGTRARAPSPRPGPIGMPASSPLPAPVTTELSWAQIKADMEAHEALILHLYLDSEDKVTVGVGNMLPTLAAARALAFVLRSDGVSAATPAQIKADWDSVNAEAGKNRRAASFARLTSLDLPEAVCWSLLKKRIDGEFLPGLKKLFSGWNTFPTPAKRALLDMAYNLGLRGLGKFRTLIGHVEKSDWGKAADACERKGIPDERNAWTKVRFRAAMPADGAR</sequence>
<keyword evidence="5" id="KW-1185">Reference proteome</keyword>
<proteinExistence type="predicted"/>
<name>A0A4Y4CWD2_ZOORA</name>
<dbReference type="GO" id="GO:0003796">
    <property type="term" value="F:lysozyme activity"/>
    <property type="evidence" value="ECO:0007669"/>
    <property type="project" value="InterPro"/>
</dbReference>
<keyword evidence="1" id="KW-0929">Antimicrobial</keyword>
<dbReference type="SUPFAM" id="SSF53955">
    <property type="entry name" value="Lysozyme-like"/>
    <property type="match status" value="1"/>
</dbReference>
<evidence type="ECO:0000256" key="1">
    <source>
        <dbReference type="ARBA" id="ARBA00022529"/>
    </source>
</evidence>
<evidence type="ECO:0000313" key="5">
    <source>
        <dbReference type="Proteomes" id="UP000318422"/>
    </source>
</evidence>
<evidence type="ECO:0008006" key="6">
    <source>
        <dbReference type="Google" id="ProtNLM"/>
    </source>
</evidence>
<dbReference type="RefSeq" id="WP_141350757.1">
    <property type="nucleotide sequence ID" value="NZ_BJNV01000017.1"/>
</dbReference>
<evidence type="ECO:0000313" key="4">
    <source>
        <dbReference type="EMBL" id="GEC95347.1"/>
    </source>
</evidence>
<feature type="region of interest" description="Disordered" evidence="3">
    <location>
        <begin position="1"/>
        <end position="43"/>
    </location>
</feature>
<accession>A0A4Y4CWD2</accession>
<dbReference type="GO" id="GO:0042742">
    <property type="term" value="P:defense response to bacterium"/>
    <property type="evidence" value="ECO:0007669"/>
    <property type="project" value="UniProtKB-KW"/>
</dbReference>
<dbReference type="Proteomes" id="UP000318422">
    <property type="component" value="Unassembled WGS sequence"/>
</dbReference>
<organism evidence="4 5">
    <name type="scientific">Zoogloea ramigera</name>
    <dbReference type="NCBI Taxonomy" id="350"/>
    <lineage>
        <taxon>Bacteria</taxon>
        <taxon>Pseudomonadati</taxon>
        <taxon>Pseudomonadota</taxon>
        <taxon>Betaproteobacteria</taxon>
        <taxon>Rhodocyclales</taxon>
        <taxon>Zoogloeaceae</taxon>
        <taxon>Zoogloea</taxon>
    </lineage>
</organism>
<reference evidence="4 5" key="1">
    <citation type="submission" date="2019-06" db="EMBL/GenBank/DDBJ databases">
        <title>Whole genome shotgun sequence of Zoogloea ramigera NBRC 15342.</title>
        <authorList>
            <person name="Hosoyama A."/>
            <person name="Uohara A."/>
            <person name="Ohji S."/>
            <person name="Ichikawa N."/>
        </authorList>
    </citation>
    <scope>NUCLEOTIDE SEQUENCE [LARGE SCALE GENOMIC DNA]</scope>
    <source>
        <strain evidence="4 5">NBRC 15342</strain>
    </source>
</reference>
<keyword evidence="2" id="KW-0081">Bacteriolytic enzyme</keyword>
<evidence type="ECO:0000256" key="3">
    <source>
        <dbReference type="SAM" id="MobiDB-lite"/>
    </source>
</evidence>
<feature type="compositionally biased region" description="Pro residues" evidence="3">
    <location>
        <begin position="29"/>
        <end position="43"/>
    </location>
</feature>
<comment type="caution">
    <text evidence="4">The sequence shown here is derived from an EMBL/GenBank/DDBJ whole genome shotgun (WGS) entry which is preliminary data.</text>
</comment>